<evidence type="ECO:0000259" key="2">
    <source>
        <dbReference type="Pfam" id="PF08906"/>
    </source>
</evidence>
<evidence type="ECO:0000259" key="1">
    <source>
        <dbReference type="Pfam" id="PF08887"/>
    </source>
</evidence>
<dbReference type="Pfam" id="PF08906">
    <property type="entry name" value="T6SS_Tdi1_C"/>
    <property type="match status" value="1"/>
</dbReference>
<dbReference type="Proteomes" id="UP000309667">
    <property type="component" value="Unassembled WGS sequence"/>
</dbReference>
<reference evidence="3 4" key="1">
    <citation type="submission" date="2019-04" db="EMBL/GenBank/DDBJ databases">
        <title>Genome sequence of strain 7209-2.</title>
        <authorList>
            <person name="Gao J."/>
            <person name="Sun J."/>
        </authorList>
    </citation>
    <scope>NUCLEOTIDE SEQUENCE [LARGE SCALE GENOMIC DNA]</scope>
    <source>
        <strain evidence="3 4">7209-2</strain>
    </source>
</reference>
<name>A0ABY2QRY3_9HYPH</name>
<keyword evidence="4" id="KW-1185">Reference proteome</keyword>
<dbReference type="InterPro" id="IPR014983">
    <property type="entry name" value="GAD-rel"/>
</dbReference>
<dbReference type="EMBL" id="STGT01000004">
    <property type="protein sequence ID" value="THV12395.1"/>
    <property type="molecule type" value="Genomic_DNA"/>
</dbReference>
<gene>
    <name evidence="3" type="ORF">E9677_16575</name>
</gene>
<comment type="caution">
    <text evidence="3">The sequence shown here is derived from an EMBL/GenBank/DDBJ whole genome shotgun (WGS) entry which is preliminary data.</text>
</comment>
<feature type="domain" description="GAD-related" evidence="1">
    <location>
        <begin position="30"/>
        <end position="122"/>
    </location>
</feature>
<feature type="domain" description="T6SS immunity protein Tdi1 C-terminal" evidence="2">
    <location>
        <begin position="178"/>
        <end position="237"/>
    </location>
</feature>
<sequence>MIIALAESPWQLPAARGSWKVEALDKNFLERIDRIGQPQRCEALTSEQDMRLSRHLPEAFMMFLRKYGFGDYFGRKLQYCDPDLLSPILELLFKRDPDFGIEDCFVVAYSAFGRLVCWSERHDHFEIDLIDQRLTSSELAPTQFVLPPHLANRPRSTDPNILARSLLPYESKDYEEFDSSDQPMFERCQNLHGKLERGECYGYFPAIASVGQLSPARKIENIKRVQALEHFSILAQLGAVRLMRLERGQYSQVRLIS</sequence>
<evidence type="ECO:0000313" key="4">
    <source>
        <dbReference type="Proteomes" id="UP000309667"/>
    </source>
</evidence>
<proteinExistence type="predicted"/>
<organism evidence="3 4">
    <name type="scientific">Rhizobium rhizophilum</name>
    <dbReference type="NCBI Taxonomy" id="1850373"/>
    <lineage>
        <taxon>Bacteria</taxon>
        <taxon>Pseudomonadati</taxon>
        <taxon>Pseudomonadota</taxon>
        <taxon>Alphaproteobacteria</taxon>
        <taxon>Hyphomicrobiales</taxon>
        <taxon>Rhizobiaceae</taxon>
        <taxon>Rhizobium/Agrobacterium group</taxon>
        <taxon>Rhizobium</taxon>
    </lineage>
</organism>
<dbReference type="InterPro" id="IPR015002">
    <property type="entry name" value="T6SS_Tdi1_C"/>
</dbReference>
<dbReference type="Pfam" id="PF08887">
    <property type="entry name" value="GAD-like"/>
    <property type="match status" value="1"/>
</dbReference>
<evidence type="ECO:0000313" key="3">
    <source>
        <dbReference type="EMBL" id="THV12395.1"/>
    </source>
</evidence>
<protein>
    <submittedName>
        <fullName evidence="3">DUF1851 domain-containing protein</fullName>
    </submittedName>
</protein>
<accession>A0ABY2QRY3</accession>